<evidence type="ECO:0000313" key="2">
    <source>
        <dbReference type="EMBL" id="KAL2744779.1"/>
    </source>
</evidence>
<dbReference type="Proteomes" id="UP001607303">
    <property type="component" value="Unassembled WGS sequence"/>
</dbReference>
<feature type="region of interest" description="Disordered" evidence="1">
    <location>
        <begin position="128"/>
        <end position="157"/>
    </location>
</feature>
<evidence type="ECO:0008006" key="4">
    <source>
        <dbReference type="Google" id="ProtNLM"/>
    </source>
</evidence>
<reference evidence="2 3" key="1">
    <citation type="journal article" date="2024" name="Ann. Entomol. Soc. Am.">
        <title>Genomic analyses of the southern and eastern yellowjacket wasps (Hymenoptera: Vespidae) reveal evolutionary signatures of social life.</title>
        <authorList>
            <person name="Catto M.A."/>
            <person name="Caine P.B."/>
            <person name="Orr S.E."/>
            <person name="Hunt B.G."/>
            <person name="Goodisman M.A.D."/>
        </authorList>
    </citation>
    <scope>NUCLEOTIDE SEQUENCE [LARGE SCALE GENOMIC DNA]</scope>
    <source>
        <strain evidence="2">232</strain>
        <tissue evidence="2">Head and thorax</tissue>
    </source>
</reference>
<feature type="compositionally biased region" description="Basic residues" evidence="1">
    <location>
        <begin position="145"/>
        <end position="156"/>
    </location>
</feature>
<evidence type="ECO:0000313" key="3">
    <source>
        <dbReference type="Proteomes" id="UP001607303"/>
    </source>
</evidence>
<dbReference type="AlphaFoldDB" id="A0ABD2CJ96"/>
<accession>A0ABD2CJ96</accession>
<keyword evidence="3" id="KW-1185">Reference proteome</keyword>
<protein>
    <recommendedName>
        <fullName evidence="4">Ribosomal protein S4</fullName>
    </recommendedName>
</protein>
<comment type="caution">
    <text evidence="2">The sequence shown here is derived from an EMBL/GenBank/DDBJ whole genome shotgun (WGS) entry which is preliminary data.</text>
</comment>
<gene>
    <name evidence="2" type="ORF">V1477_007321</name>
</gene>
<dbReference type="EMBL" id="JAYRBN010000050">
    <property type="protein sequence ID" value="KAL2744779.1"/>
    <property type="molecule type" value="Genomic_DNA"/>
</dbReference>
<organism evidence="2 3">
    <name type="scientific">Vespula maculifrons</name>
    <name type="common">Eastern yellow jacket</name>
    <name type="synonym">Wasp</name>
    <dbReference type="NCBI Taxonomy" id="7453"/>
    <lineage>
        <taxon>Eukaryota</taxon>
        <taxon>Metazoa</taxon>
        <taxon>Ecdysozoa</taxon>
        <taxon>Arthropoda</taxon>
        <taxon>Hexapoda</taxon>
        <taxon>Insecta</taxon>
        <taxon>Pterygota</taxon>
        <taxon>Neoptera</taxon>
        <taxon>Endopterygota</taxon>
        <taxon>Hymenoptera</taxon>
        <taxon>Apocrita</taxon>
        <taxon>Aculeata</taxon>
        <taxon>Vespoidea</taxon>
        <taxon>Vespidae</taxon>
        <taxon>Vespinae</taxon>
        <taxon>Vespula</taxon>
    </lineage>
</organism>
<feature type="non-terminal residue" evidence="2">
    <location>
        <position position="186"/>
    </location>
</feature>
<proteinExistence type="predicted"/>
<name>A0ABD2CJ96_VESMC</name>
<sequence>MLRSSCLRFCPSVARKAALGGPPAGKLESLLAFQSQKVKRIGRIKSMLQRAYIIENAYMIDYLLTIRKYLIFQRAAIKVVNGKGRKNQRHFRDTRQQHRPIVNGTGANERVGKMFPLNLGDEPLLGGSTRIRPSEADSSGGFHSSSHRTKLSKRIGPRTEIESSPLSACLLVCRRLNCLPMEELYR</sequence>
<evidence type="ECO:0000256" key="1">
    <source>
        <dbReference type="SAM" id="MobiDB-lite"/>
    </source>
</evidence>